<keyword evidence="2" id="KW-1185">Reference proteome</keyword>
<evidence type="ECO:0000313" key="2">
    <source>
        <dbReference type="Proteomes" id="UP001634393"/>
    </source>
</evidence>
<dbReference type="Proteomes" id="UP001634393">
    <property type="component" value="Unassembled WGS sequence"/>
</dbReference>
<evidence type="ECO:0000313" key="1">
    <source>
        <dbReference type="EMBL" id="KAL3849365.1"/>
    </source>
</evidence>
<protein>
    <submittedName>
        <fullName evidence="1">Uncharacterized protein</fullName>
    </submittedName>
</protein>
<dbReference type="AlphaFoldDB" id="A0ABD3UIZ5"/>
<sequence length="72" mass="7819">MHTELDSNDFVDVFSSSSSDLVDLTGDDEIDSIRVQSSLVDHVEPFACGDVELGGDREIISKSSVKGMISKR</sequence>
<name>A0ABD3UIZ5_9LAMI</name>
<organism evidence="1 2">
    <name type="scientific">Penstemon smallii</name>
    <dbReference type="NCBI Taxonomy" id="265156"/>
    <lineage>
        <taxon>Eukaryota</taxon>
        <taxon>Viridiplantae</taxon>
        <taxon>Streptophyta</taxon>
        <taxon>Embryophyta</taxon>
        <taxon>Tracheophyta</taxon>
        <taxon>Spermatophyta</taxon>
        <taxon>Magnoliopsida</taxon>
        <taxon>eudicotyledons</taxon>
        <taxon>Gunneridae</taxon>
        <taxon>Pentapetalae</taxon>
        <taxon>asterids</taxon>
        <taxon>lamiids</taxon>
        <taxon>Lamiales</taxon>
        <taxon>Plantaginaceae</taxon>
        <taxon>Cheloneae</taxon>
        <taxon>Penstemon</taxon>
    </lineage>
</organism>
<reference evidence="1 2" key="1">
    <citation type="submission" date="2024-12" db="EMBL/GenBank/DDBJ databases">
        <title>The unique morphological basis and parallel evolutionary history of personate flowers in Penstemon.</title>
        <authorList>
            <person name="Depatie T.H."/>
            <person name="Wessinger C.A."/>
        </authorList>
    </citation>
    <scope>NUCLEOTIDE SEQUENCE [LARGE SCALE GENOMIC DNA]</scope>
    <source>
        <strain evidence="1">WTNN_2</strain>
        <tissue evidence="1">Leaf</tissue>
    </source>
</reference>
<dbReference type="EMBL" id="JBJXBP010000001">
    <property type="protein sequence ID" value="KAL3849365.1"/>
    <property type="molecule type" value="Genomic_DNA"/>
</dbReference>
<comment type="caution">
    <text evidence="1">The sequence shown here is derived from an EMBL/GenBank/DDBJ whole genome shotgun (WGS) entry which is preliminary data.</text>
</comment>
<gene>
    <name evidence="1" type="ORF">ACJIZ3_011247</name>
</gene>
<proteinExistence type="predicted"/>
<accession>A0ABD3UIZ5</accession>